<comment type="caution">
    <text evidence="1">The sequence shown here is derived from an EMBL/GenBank/DDBJ whole genome shotgun (WGS) entry which is preliminary data.</text>
</comment>
<name>A0A426ZAT7_ENSVE</name>
<dbReference type="Proteomes" id="UP000287651">
    <property type="component" value="Unassembled WGS sequence"/>
</dbReference>
<gene>
    <name evidence="1" type="ORF">B296_00039224</name>
</gene>
<reference evidence="1 2" key="1">
    <citation type="journal article" date="2014" name="Agronomy (Basel)">
        <title>A Draft Genome Sequence for Ensete ventricosum, the Drought-Tolerant Tree Against Hunger.</title>
        <authorList>
            <person name="Harrison J."/>
            <person name="Moore K.A."/>
            <person name="Paszkiewicz K."/>
            <person name="Jones T."/>
            <person name="Grant M."/>
            <person name="Ambacheew D."/>
            <person name="Muzemil S."/>
            <person name="Studholme D.J."/>
        </authorList>
    </citation>
    <scope>NUCLEOTIDE SEQUENCE [LARGE SCALE GENOMIC DNA]</scope>
</reference>
<accession>A0A426ZAT7</accession>
<sequence>MPVNADVIVRLIARIAVGMTRIRHHILPSDVYYTAYSTNTLCVVIGYIGRPLCGSHRWTHSAANHRLVASIDRHGEDKRFGVLLRSAQQNQIETSVVCVERGRSTHIDEGDLEVSPFSPHRRFPVLLLFFSFLHLQMESTGATFCFARSAFPPTAVKDARLFFASGGRWRRPLALPVVVAALDKGPGASGNGGRKTGGGGVPNSNYVVPLDLTPSFIRPLKEILRDLNKRVPDNIINAADNSVPWYLPSLSSYRSSNSPQRLCRLISPFRSGFSLDSRPI</sequence>
<proteinExistence type="predicted"/>
<dbReference type="AlphaFoldDB" id="A0A426ZAT7"/>
<evidence type="ECO:0000313" key="2">
    <source>
        <dbReference type="Proteomes" id="UP000287651"/>
    </source>
</evidence>
<protein>
    <submittedName>
        <fullName evidence="1">Uncharacterized protein</fullName>
    </submittedName>
</protein>
<dbReference type="InterPro" id="IPR037489">
    <property type="entry name" value="RAD52-like"/>
</dbReference>
<dbReference type="PANTHER" id="PTHR34050">
    <property type="entry name" value="DNA REPAIR RAD52-LIKE PROTEIN 2, CHLOROPLASTIC"/>
    <property type="match status" value="1"/>
</dbReference>
<dbReference type="GO" id="GO:0003677">
    <property type="term" value="F:DNA binding"/>
    <property type="evidence" value="ECO:0007669"/>
    <property type="project" value="InterPro"/>
</dbReference>
<organism evidence="1 2">
    <name type="scientific">Ensete ventricosum</name>
    <name type="common">Abyssinian banana</name>
    <name type="synonym">Musa ensete</name>
    <dbReference type="NCBI Taxonomy" id="4639"/>
    <lineage>
        <taxon>Eukaryota</taxon>
        <taxon>Viridiplantae</taxon>
        <taxon>Streptophyta</taxon>
        <taxon>Embryophyta</taxon>
        <taxon>Tracheophyta</taxon>
        <taxon>Spermatophyta</taxon>
        <taxon>Magnoliopsida</taxon>
        <taxon>Liliopsida</taxon>
        <taxon>Zingiberales</taxon>
        <taxon>Musaceae</taxon>
        <taxon>Ensete</taxon>
    </lineage>
</organism>
<dbReference type="PANTHER" id="PTHR34050:SF3">
    <property type="entry name" value="DNA REPAIR RAD52-LIKE PROTEIN 2, CHLOROPLASTIC"/>
    <property type="match status" value="1"/>
</dbReference>
<dbReference type="GO" id="GO:0000724">
    <property type="term" value="P:double-strand break repair via homologous recombination"/>
    <property type="evidence" value="ECO:0007669"/>
    <property type="project" value="InterPro"/>
</dbReference>
<dbReference type="EMBL" id="AMZH03007542">
    <property type="protein sequence ID" value="RRT61084.1"/>
    <property type="molecule type" value="Genomic_DNA"/>
</dbReference>
<evidence type="ECO:0000313" key="1">
    <source>
        <dbReference type="EMBL" id="RRT61084.1"/>
    </source>
</evidence>